<proteinExistence type="predicted"/>
<feature type="transmembrane region" description="Helical" evidence="1">
    <location>
        <begin position="315"/>
        <end position="335"/>
    </location>
</feature>
<gene>
    <name evidence="2" type="primary">yedI</name>
    <name evidence="2" type="ORF">ACCAA_170014</name>
</gene>
<dbReference type="InterPro" id="IPR008526">
    <property type="entry name" value="YedI"/>
</dbReference>
<feature type="transmembrane region" description="Helical" evidence="1">
    <location>
        <begin position="181"/>
        <end position="200"/>
    </location>
</feature>
<dbReference type="Pfam" id="PF05661">
    <property type="entry name" value="DUF808"/>
    <property type="match status" value="1"/>
</dbReference>
<feature type="transmembrane region" description="Helical" evidence="1">
    <location>
        <begin position="260"/>
        <end position="281"/>
    </location>
</feature>
<reference evidence="2 3" key="1">
    <citation type="submission" date="2016-06" db="EMBL/GenBank/DDBJ databases">
        <authorList>
            <person name="Kjaerup R.B."/>
            <person name="Dalgaard T.S."/>
            <person name="Juul-Madsen H.R."/>
        </authorList>
    </citation>
    <scope>NUCLEOTIDE SEQUENCE [LARGE SCALE GENOMIC DNA]</scope>
    <source>
        <strain evidence="2">3</strain>
    </source>
</reference>
<keyword evidence="1" id="KW-0812">Transmembrane</keyword>
<dbReference type="PIRSF" id="PIRSF016660">
    <property type="entry name" value="YedI"/>
    <property type="match status" value="1"/>
</dbReference>
<evidence type="ECO:0000313" key="3">
    <source>
        <dbReference type="Proteomes" id="UP000199169"/>
    </source>
</evidence>
<feature type="transmembrane region" description="Helical" evidence="1">
    <location>
        <begin position="82"/>
        <end position="100"/>
    </location>
</feature>
<keyword evidence="3" id="KW-1185">Reference proteome</keyword>
<dbReference type="EMBL" id="FLQX01000079">
    <property type="protein sequence ID" value="SBT04636.1"/>
    <property type="molecule type" value="Genomic_DNA"/>
</dbReference>
<evidence type="ECO:0000256" key="1">
    <source>
        <dbReference type="SAM" id="Phobius"/>
    </source>
</evidence>
<evidence type="ECO:0000313" key="2">
    <source>
        <dbReference type="EMBL" id="SBT04636.1"/>
    </source>
</evidence>
<sequence>MAGASLLALIDDIATVLDDVALMTKVAAKKTAGVLGDDLALNAQQVSGVRAERELPVVWAVAVGSLKNKLILVPAALAISRFAPWAVTPLLMLGGLYLCFEGVEKLAHKWLHGTTDDGAQGGEHSAAPADGDRDCAAPAAGVVGFAAPGTANADRSALADEDVDLAAFEADKIKGAIRTDFVLSAEIVVIALGTVADTSFTTQVAVLSAIGMIMTVGVYGVVAGIVKMDDLGLHLLTQTSTAARAIGRALLLAAPRLMKALTVIGTAAMFLVGGGILTHGIPPLHHGVEHAGDLAGTVAGVGGVLEALTPLLLDVIVGIVAGALTLLGVKAIGAVRSSLGRQRHKDPPDDRDSQST</sequence>
<evidence type="ECO:0008006" key="4">
    <source>
        <dbReference type="Google" id="ProtNLM"/>
    </source>
</evidence>
<keyword evidence="1" id="KW-0472">Membrane</keyword>
<dbReference type="PANTHER" id="PTHR30503:SF3">
    <property type="entry name" value="INNER MEMBRANE PROTEIN YEDI"/>
    <property type="match status" value="1"/>
</dbReference>
<dbReference type="PANTHER" id="PTHR30503">
    <property type="entry name" value="INNER MEMBRANE PROTEIN YEDI"/>
    <property type="match status" value="1"/>
</dbReference>
<accession>A0A1A8XIX0</accession>
<dbReference type="RefSeq" id="WP_186406100.1">
    <property type="nucleotide sequence ID" value="NZ_FLQX01000079.1"/>
</dbReference>
<protein>
    <recommendedName>
        <fullName evidence="4">Inner membrane protein YedI</fullName>
    </recommendedName>
</protein>
<dbReference type="Proteomes" id="UP000199169">
    <property type="component" value="Unassembled WGS sequence"/>
</dbReference>
<keyword evidence="1" id="KW-1133">Transmembrane helix</keyword>
<dbReference type="STRING" id="1860102.ACCAA_170014"/>
<name>A0A1A8XIX0_9PROT</name>
<feature type="transmembrane region" description="Helical" evidence="1">
    <location>
        <begin position="206"/>
        <end position="226"/>
    </location>
</feature>
<organism evidence="2 3">
    <name type="scientific">Candidatus Accumulibacter aalborgensis</name>
    <dbReference type="NCBI Taxonomy" id="1860102"/>
    <lineage>
        <taxon>Bacteria</taxon>
        <taxon>Pseudomonadati</taxon>
        <taxon>Pseudomonadota</taxon>
        <taxon>Betaproteobacteria</taxon>
        <taxon>Candidatus Accumulibacter</taxon>
    </lineage>
</organism>
<dbReference type="GO" id="GO:0005886">
    <property type="term" value="C:plasma membrane"/>
    <property type="evidence" value="ECO:0007669"/>
    <property type="project" value="TreeGrafter"/>
</dbReference>
<dbReference type="AlphaFoldDB" id="A0A1A8XIX0"/>